<evidence type="ECO:0000313" key="10">
    <source>
        <dbReference type="RefSeq" id="XP_021291728.1"/>
    </source>
</evidence>
<evidence type="ECO:0000313" key="9">
    <source>
        <dbReference type="Proteomes" id="UP000504621"/>
    </source>
</evidence>
<organism evidence="9 10">
    <name type="scientific">Herrania umbratica</name>
    <dbReference type="NCBI Taxonomy" id="108875"/>
    <lineage>
        <taxon>Eukaryota</taxon>
        <taxon>Viridiplantae</taxon>
        <taxon>Streptophyta</taxon>
        <taxon>Embryophyta</taxon>
        <taxon>Tracheophyta</taxon>
        <taxon>Spermatophyta</taxon>
        <taxon>Magnoliopsida</taxon>
        <taxon>eudicotyledons</taxon>
        <taxon>Gunneridae</taxon>
        <taxon>Pentapetalae</taxon>
        <taxon>rosids</taxon>
        <taxon>malvids</taxon>
        <taxon>Malvales</taxon>
        <taxon>Malvaceae</taxon>
        <taxon>Byttnerioideae</taxon>
        <taxon>Herrania</taxon>
    </lineage>
</organism>
<dbReference type="GO" id="GO:0016788">
    <property type="term" value="F:hydrolase activity, acting on ester bonds"/>
    <property type="evidence" value="ECO:0007669"/>
    <property type="project" value="InterPro"/>
</dbReference>
<dbReference type="PANTHER" id="PTHR45650:SF24">
    <property type="entry name" value="GDSL ESTERASE_LIPASE 7-LIKE"/>
    <property type="match status" value="1"/>
</dbReference>
<dbReference type="PANTHER" id="PTHR45650">
    <property type="entry name" value="GDSL-LIKE LIPASE/ACYLHYDROLASE-RELATED"/>
    <property type="match status" value="1"/>
</dbReference>
<dbReference type="RefSeq" id="XP_021291728.1">
    <property type="nucleotide sequence ID" value="XM_021436053.1"/>
</dbReference>
<dbReference type="InterPro" id="IPR036514">
    <property type="entry name" value="SGNH_hydro_sf"/>
</dbReference>
<evidence type="ECO:0000256" key="3">
    <source>
        <dbReference type="ARBA" id="ARBA00022525"/>
    </source>
</evidence>
<evidence type="ECO:0000256" key="4">
    <source>
        <dbReference type="ARBA" id="ARBA00022729"/>
    </source>
</evidence>
<gene>
    <name evidence="10" type="primary">LOC110422224</name>
</gene>
<dbReference type="OrthoDB" id="1530612at2759"/>
<reference evidence="10" key="1">
    <citation type="submission" date="2025-08" db="UniProtKB">
        <authorList>
            <consortium name="RefSeq"/>
        </authorList>
    </citation>
    <scope>IDENTIFICATION</scope>
    <source>
        <tissue evidence="10">Leaf</tissue>
    </source>
</reference>
<feature type="signal peptide" evidence="8">
    <location>
        <begin position="1"/>
        <end position="27"/>
    </location>
</feature>
<feature type="chain" id="PRO_5026799088" evidence="8">
    <location>
        <begin position="28"/>
        <end position="376"/>
    </location>
</feature>
<proteinExistence type="inferred from homology"/>
<dbReference type="GO" id="GO:0005576">
    <property type="term" value="C:extracellular region"/>
    <property type="evidence" value="ECO:0007669"/>
    <property type="project" value="UniProtKB-SubCell"/>
</dbReference>
<keyword evidence="5" id="KW-0378">Hydrolase</keyword>
<dbReference type="Proteomes" id="UP000504621">
    <property type="component" value="Unplaced"/>
</dbReference>
<keyword evidence="4 8" id="KW-0732">Signal</keyword>
<keyword evidence="6" id="KW-0442">Lipid degradation</keyword>
<keyword evidence="3" id="KW-0964">Secreted</keyword>
<dbReference type="SUPFAM" id="SSF52266">
    <property type="entry name" value="SGNH hydrolase"/>
    <property type="match status" value="1"/>
</dbReference>
<keyword evidence="9" id="KW-1185">Reference proteome</keyword>
<dbReference type="AlphaFoldDB" id="A0A6J1AXL7"/>
<dbReference type="InterPro" id="IPR051238">
    <property type="entry name" value="GDSL_esterase/lipase"/>
</dbReference>
<evidence type="ECO:0000256" key="6">
    <source>
        <dbReference type="ARBA" id="ARBA00022963"/>
    </source>
</evidence>
<dbReference type="Pfam" id="PF00657">
    <property type="entry name" value="Lipase_GDSL"/>
    <property type="match status" value="1"/>
</dbReference>
<comment type="subcellular location">
    <subcellularLocation>
        <location evidence="1">Secreted</location>
    </subcellularLocation>
</comment>
<comment type="similarity">
    <text evidence="2">Belongs to the 'GDSL' lipolytic enzyme family.</text>
</comment>
<dbReference type="GO" id="GO:0016042">
    <property type="term" value="P:lipid catabolic process"/>
    <property type="evidence" value="ECO:0007669"/>
    <property type="project" value="UniProtKB-KW"/>
</dbReference>
<keyword evidence="7" id="KW-0443">Lipid metabolism</keyword>
<evidence type="ECO:0000256" key="1">
    <source>
        <dbReference type="ARBA" id="ARBA00004613"/>
    </source>
</evidence>
<evidence type="ECO:0000256" key="2">
    <source>
        <dbReference type="ARBA" id="ARBA00008668"/>
    </source>
</evidence>
<dbReference type="Gene3D" id="3.40.50.1110">
    <property type="entry name" value="SGNH hydrolase"/>
    <property type="match status" value="1"/>
</dbReference>
<protein>
    <submittedName>
        <fullName evidence="10">LOW QUALITY PROTEIN: GDSL esterase/lipase 7-like</fullName>
    </submittedName>
</protein>
<accession>A0A6J1AXL7</accession>
<evidence type="ECO:0000256" key="8">
    <source>
        <dbReference type="SAM" id="SignalP"/>
    </source>
</evidence>
<dbReference type="GeneID" id="110422224"/>
<sequence>MAKLGCPIYVCVFIFFHLLQLFSYGVGDVLEVPPFNINQRSLLQYLSLGDIKIDLPALYIFGDSCVDDGNNNFLPQSAVANYLPFGIDFDGKPTGRATNATLDGFQYPPPILGMSEADRKITRTGVNYASGSSGILSENGRSMHMNVLNFFQQVDLFENTTLKDLKSSFSNTESFTEYLSKSVFFIHIASNDLGLTYETTTPKDSPDKYTEMIVEELFKQLQRLYKLDARKFLVNNVSPLGCQPFNINIKNHITSCVEEVNEHYIYIYNKLLSNSLTKWQSTLSGSKFVLEDLYKIFQDVYASYGVKDVNTSCCLDRNGARILPCAQNVAPCEDRKSRVFFDPFHPSESMHFLWARRLLKDSSVCSPINLTQSMQA</sequence>
<evidence type="ECO:0000256" key="5">
    <source>
        <dbReference type="ARBA" id="ARBA00022801"/>
    </source>
</evidence>
<name>A0A6J1AXL7_9ROSI</name>
<dbReference type="InterPro" id="IPR001087">
    <property type="entry name" value="GDSL"/>
</dbReference>
<evidence type="ECO:0000256" key="7">
    <source>
        <dbReference type="ARBA" id="ARBA00023098"/>
    </source>
</evidence>